<comment type="caution">
    <text evidence="1">The sequence shown here is derived from an EMBL/GenBank/DDBJ whole genome shotgun (WGS) entry which is preliminary data.</text>
</comment>
<proteinExistence type="predicted"/>
<dbReference type="Pfam" id="PF16587">
    <property type="entry name" value="DUF5061"/>
    <property type="match status" value="1"/>
</dbReference>
<evidence type="ECO:0000313" key="2">
    <source>
        <dbReference type="Proteomes" id="UP000075621"/>
    </source>
</evidence>
<dbReference type="EMBL" id="LVCM01000016">
    <property type="protein sequence ID" value="KYL33328.1"/>
    <property type="molecule type" value="Genomic_DNA"/>
</dbReference>
<organism evidence="1 2">
    <name type="scientific">Pseudoalteromonas agarivorans</name>
    <dbReference type="NCBI Taxonomy" id="176102"/>
    <lineage>
        <taxon>Bacteria</taxon>
        <taxon>Pseudomonadati</taxon>
        <taxon>Pseudomonadota</taxon>
        <taxon>Gammaproteobacteria</taxon>
        <taxon>Alteromonadales</taxon>
        <taxon>Pseudoalteromonadaceae</taxon>
        <taxon>Pseudoalteromonas</taxon>
    </lineage>
</organism>
<name>A0ABR5VRW6_9GAMM</name>
<dbReference type="Proteomes" id="UP000075621">
    <property type="component" value="Unassembled WGS sequence"/>
</dbReference>
<protein>
    <recommendedName>
        <fullName evidence="3">Surface antigen domain-containing protein</fullName>
    </recommendedName>
</protein>
<reference evidence="1 2" key="1">
    <citation type="submission" date="2016-03" db="EMBL/GenBank/DDBJ databases">
        <authorList>
            <person name="Zhang H."/>
            <person name="Liu R."/>
            <person name="Wang M."/>
            <person name="Wang H."/>
            <person name="Wang L."/>
            <person name="Song L."/>
        </authorList>
    </citation>
    <scope>NUCLEOTIDE SEQUENCE [LARGE SCALE GENOMIC DNA]</scope>
    <source>
        <strain evidence="1 2">DSM 16098</strain>
    </source>
</reference>
<evidence type="ECO:0000313" key="1">
    <source>
        <dbReference type="EMBL" id="KYL33328.1"/>
    </source>
</evidence>
<sequence length="119" mass="13169">MPILFLLGCTSSPPVLHATRALINEPVVHTNQNVIPLAFTQLIQSKPVGYQGSYKNIEFTLGKKYTSALGEQCRELFLNQQGQSSAQTRQAMCKNSQTDQWVMAPQVIKNKNNTISFGA</sequence>
<accession>A0ABR5VRW6</accession>
<evidence type="ECO:0008006" key="3">
    <source>
        <dbReference type="Google" id="ProtNLM"/>
    </source>
</evidence>
<gene>
    <name evidence="1" type="ORF">A2I98_14300</name>
</gene>
<dbReference type="InterPro" id="IPR032258">
    <property type="entry name" value="DUF5061"/>
</dbReference>